<accession>A0A165CPA8</accession>
<keyword evidence="2" id="KW-1185">Reference proteome</keyword>
<organism evidence="1 2">
    <name type="scientific">Laetiporus sulphureus 93-53</name>
    <dbReference type="NCBI Taxonomy" id="1314785"/>
    <lineage>
        <taxon>Eukaryota</taxon>
        <taxon>Fungi</taxon>
        <taxon>Dikarya</taxon>
        <taxon>Basidiomycota</taxon>
        <taxon>Agaricomycotina</taxon>
        <taxon>Agaricomycetes</taxon>
        <taxon>Polyporales</taxon>
        <taxon>Laetiporus</taxon>
    </lineage>
</organism>
<evidence type="ECO:0000313" key="1">
    <source>
        <dbReference type="EMBL" id="KZT03171.1"/>
    </source>
</evidence>
<dbReference type="InParanoid" id="A0A165CPA8"/>
<proteinExistence type="predicted"/>
<reference evidence="1 2" key="1">
    <citation type="journal article" date="2016" name="Mol. Biol. Evol.">
        <title>Comparative Genomics of Early-Diverging Mushroom-Forming Fungi Provides Insights into the Origins of Lignocellulose Decay Capabilities.</title>
        <authorList>
            <person name="Nagy L.G."/>
            <person name="Riley R."/>
            <person name="Tritt A."/>
            <person name="Adam C."/>
            <person name="Daum C."/>
            <person name="Floudas D."/>
            <person name="Sun H."/>
            <person name="Yadav J.S."/>
            <person name="Pangilinan J."/>
            <person name="Larsson K.H."/>
            <person name="Matsuura K."/>
            <person name="Barry K."/>
            <person name="Labutti K."/>
            <person name="Kuo R."/>
            <person name="Ohm R.A."/>
            <person name="Bhattacharya S.S."/>
            <person name="Shirouzu T."/>
            <person name="Yoshinaga Y."/>
            <person name="Martin F.M."/>
            <person name="Grigoriev I.V."/>
            <person name="Hibbett D.S."/>
        </authorList>
    </citation>
    <scope>NUCLEOTIDE SEQUENCE [LARGE SCALE GENOMIC DNA]</scope>
    <source>
        <strain evidence="1 2">93-53</strain>
    </source>
</reference>
<gene>
    <name evidence="1" type="ORF">LAESUDRAFT_729414</name>
</gene>
<dbReference type="Proteomes" id="UP000076871">
    <property type="component" value="Unassembled WGS sequence"/>
</dbReference>
<dbReference type="RefSeq" id="XP_040760911.1">
    <property type="nucleotide sequence ID" value="XM_040909628.1"/>
</dbReference>
<evidence type="ECO:0000313" key="2">
    <source>
        <dbReference type="Proteomes" id="UP000076871"/>
    </source>
</evidence>
<dbReference type="AlphaFoldDB" id="A0A165CPA8"/>
<dbReference type="EMBL" id="KV427646">
    <property type="protein sequence ID" value="KZT03171.1"/>
    <property type="molecule type" value="Genomic_DNA"/>
</dbReference>
<sequence>MRIYRTCRTAHSQSGTRKWYTTDALRYPRTAPTMRRNIPKYISKISSRYSVNNTPFRTNDPGM</sequence>
<dbReference type="GeneID" id="63826657"/>
<name>A0A165CPA8_9APHY</name>
<protein>
    <submittedName>
        <fullName evidence="1">Uncharacterized protein</fullName>
    </submittedName>
</protein>